<keyword evidence="1" id="KW-0436">Ligase</keyword>
<keyword evidence="2" id="KW-1185">Reference proteome</keyword>
<dbReference type="InterPro" id="IPR003142">
    <property type="entry name" value="BPL_C"/>
</dbReference>
<name>A0A2S0WPI9_9ACTN</name>
<evidence type="ECO:0000313" key="2">
    <source>
        <dbReference type="Proteomes" id="UP000244384"/>
    </source>
</evidence>
<sequence length="269" mass="28320">MSYRDLDRPPLDAVALRSALTGPRRLWTEVVVSAQTGSTNADVAAAARAGAPEGLVHVADAQTAGRGRLDRTWTSPPGSGAIVSVLLRPDSVPAARWVWLPLLAGLAVDATVQECGVASSVKWPNDVLVDGRKIAGILLERTETPVGPAAVVGVGLNVSLRRDELPVDTATSLVLEGATETDRTIVIRAFLRNLEALYRAWAASGGDPPGGIRESYVRRCVTIGQRVRVTLPHDEPWVGQATGIDDSGRLLVDGRAISAGDVTHVRPAG</sequence>
<dbReference type="InterPro" id="IPR004143">
    <property type="entry name" value="BPL_LPL_catalytic"/>
</dbReference>
<dbReference type="PANTHER" id="PTHR12835">
    <property type="entry name" value="BIOTIN PROTEIN LIGASE"/>
    <property type="match status" value="1"/>
</dbReference>
<dbReference type="SUPFAM" id="SSF55681">
    <property type="entry name" value="Class II aaRS and biotin synthetases"/>
    <property type="match status" value="1"/>
</dbReference>
<dbReference type="NCBIfam" id="TIGR00121">
    <property type="entry name" value="birA_ligase"/>
    <property type="match status" value="1"/>
</dbReference>
<dbReference type="PROSITE" id="PS51733">
    <property type="entry name" value="BPL_LPL_CATALYTIC"/>
    <property type="match status" value="1"/>
</dbReference>
<dbReference type="OrthoDB" id="9807064at2"/>
<accession>A0A5F2EX54</accession>
<dbReference type="KEGG" id="aez:C3E78_13920"/>
<dbReference type="Gene3D" id="3.30.930.10">
    <property type="entry name" value="Bira Bifunctional Protein, Domain 2"/>
    <property type="match status" value="1"/>
</dbReference>
<dbReference type="Pfam" id="PF02237">
    <property type="entry name" value="BPL_C"/>
    <property type="match status" value="1"/>
</dbReference>
<dbReference type="Pfam" id="PF03099">
    <property type="entry name" value="BPL_LplA_LipB"/>
    <property type="match status" value="1"/>
</dbReference>
<dbReference type="InterPro" id="IPR004408">
    <property type="entry name" value="Biotin_CoA_COase_ligase"/>
</dbReference>
<dbReference type="Gene3D" id="2.30.30.100">
    <property type="match status" value="1"/>
</dbReference>
<protein>
    <submittedName>
        <fullName evidence="1">Biotin--[acetyl-CoA-carboxylase] ligase</fullName>
    </submittedName>
</protein>
<dbReference type="RefSeq" id="WP_108579365.1">
    <property type="nucleotide sequence ID" value="NZ_CP026952.1"/>
</dbReference>
<organism evidence="1 2">
    <name type="scientific">Aeromicrobium chenweiae</name>
    <dbReference type="NCBI Taxonomy" id="2079793"/>
    <lineage>
        <taxon>Bacteria</taxon>
        <taxon>Bacillati</taxon>
        <taxon>Actinomycetota</taxon>
        <taxon>Actinomycetes</taxon>
        <taxon>Propionibacteriales</taxon>
        <taxon>Nocardioidaceae</taxon>
        <taxon>Aeromicrobium</taxon>
    </lineage>
</organism>
<dbReference type="CDD" id="cd16442">
    <property type="entry name" value="BPL"/>
    <property type="match status" value="1"/>
</dbReference>
<dbReference type="GO" id="GO:0005737">
    <property type="term" value="C:cytoplasm"/>
    <property type="evidence" value="ECO:0007669"/>
    <property type="project" value="TreeGrafter"/>
</dbReference>
<evidence type="ECO:0000313" key="1">
    <source>
        <dbReference type="EMBL" id="AWB93212.1"/>
    </source>
</evidence>
<dbReference type="EMBL" id="CP026952">
    <property type="protein sequence ID" value="AWB93212.1"/>
    <property type="molecule type" value="Genomic_DNA"/>
</dbReference>
<accession>A0A2S0WPI9</accession>
<dbReference type="AlphaFoldDB" id="A0A2S0WPI9"/>
<dbReference type="GO" id="GO:0004077">
    <property type="term" value="F:biotin--[biotin carboxyl-carrier protein] ligase activity"/>
    <property type="evidence" value="ECO:0007669"/>
    <property type="project" value="InterPro"/>
</dbReference>
<dbReference type="InterPro" id="IPR045864">
    <property type="entry name" value="aa-tRNA-synth_II/BPL/LPL"/>
</dbReference>
<dbReference type="PANTHER" id="PTHR12835:SF5">
    <property type="entry name" value="BIOTIN--PROTEIN LIGASE"/>
    <property type="match status" value="1"/>
</dbReference>
<reference evidence="2" key="1">
    <citation type="submission" date="2018-01" db="EMBL/GenBank/DDBJ databases">
        <authorList>
            <person name="Li J."/>
        </authorList>
    </citation>
    <scope>NUCLEOTIDE SEQUENCE [LARGE SCALE GENOMIC DNA]</scope>
    <source>
        <strain evidence="2">592</strain>
    </source>
</reference>
<gene>
    <name evidence="1" type="ORF">C3E78_13920</name>
</gene>
<proteinExistence type="predicted"/>
<dbReference type="Proteomes" id="UP000244384">
    <property type="component" value="Chromosome"/>
</dbReference>